<reference evidence="5 6" key="1">
    <citation type="journal article" date="2016" name="Nat. Commun.">
        <title>Thousands of microbial genomes shed light on interconnected biogeochemical processes in an aquifer system.</title>
        <authorList>
            <person name="Anantharaman K."/>
            <person name="Brown C.T."/>
            <person name="Hug L.A."/>
            <person name="Sharon I."/>
            <person name="Castelle C.J."/>
            <person name="Probst A.J."/>
            <person name="Thomas B.C."/>
            <person name="Singh A."/>
            <person name="Wilkins M.J."/>
            <person name="Karaoz U."/>
            <person name="Brodie E.L."/>
            <person name="Williams K.H."/>
            <person name="Hubbard S.S."/>
            <person name="Banfield J.F."/>
        </authorList>
    </citation>
    <scope>NUCLEOTIDE SEQUENCE [LARGE SCALE GENOMIC DNA]</scope>
</reference>
<keyword evidence="4" id="KW-0694">RNA-binding</keyword>
<name>A0A1F4VHF5_UNCKA</name>
<evidence type="ECO:0000313" key="5">
    <source>
        <dbReference type="EMBL" id="OGC56697.1"/>
    </source>
</evidence>
<evidence type="ECO:0000256" key="2">
    <source>
        <dbReference type="ARBA" id="ARBA00022980"/>
    </source>
</evidence>
<dbReference type="GO" id="GO:1990904">
    <property type="term" value="C:ribonucleoprotein complex"/>
    <property type="evidence" value="ECO:0007669"/>
    <property type="project" value="UniProtKB-KW"/>
</dbReference>
<keyword evidence="2 4" id="KW-0689">Ribosomal protein</keyword>
<dbReference type="GO" id="GO:0006412">
    <property type="term" value="P:translation"/>
    <property type="evidence" value="ECO:0007669"/>
    <property type="project" value="UniProtKB-UniRule"/>
</dbReference>
<dbReference type="Pfam" id="PF00276">
    <property type="entry name" value="Ribosomal_L23"/>
    <property type="match status" value="1"/>
</dbReference>
<gene>
    <name evidence="4" type="primary">rplW</name>
    <name evidence="5" type="ORF">A3H26_00540</name>
</gene>
<evidence type="ECO:0000256" key="1">
    <source>
        <dbReference type="ARBA" id="ARBA00006700"/>
    </source>
</evidence>
<protein>
    <recommendedName>
        <fullName evidence="4">Large ribosomal subunit protein uL23</fullName>
    </recommendedName>
</protein>
<dbReference type="EMBL" id="MEVN01000032">
    <property type="protein sequence ID" value="OGC56697.1"/>
    <property type="molecule type" value="Genomic_DNA"/>
</dbReference>
<accession>A0A1F4VHF5</accession>
<dbReference type="Proteomes" id="UP000177763">
    <property type="component" value="Unassembled WGS sequence"/>
</dbReference>
<dbReference type="Gene3D" id="3.30.70.330">
    <property type="match status" value="1"/>
</dbReference>
<keyword evidence="3 4" id="KW-0687">Ribonucleoprotein</keyword>
<dbReference type="NCBIfam" id="NF004363">
    <property type="entry name" value="PRK05738.2-4"/>
    <property type="match status" value="1"/>
</dbReference>
<dbReference type="GO" id="GO:0003735">
    <property type="term" value="F:structural constituent of ribosome"/>
    <property type="evidence" value="ECO:0007669"/>
    <property type="project" value="InterPro"/>
</dbReference>
<dbReference type="InterPro" id="IPR012678">
    <property type="entry name" value="Ribosomal_uL23/eL15/eS24_sf"/>
</dbReference>
<comment type="function">
    <text evidence="4">One of the early assembly proteins it binds 23S rRNA. One of the proteins that surrounds the polypeptide exit tunnel on the outside of the ribosome. Forms the main docking site for trigger factor binding to the ribosome.</text>
</comment>
<dbReference type="SUPFAM" id="SSF54189">
    <property type="entry name" value="Ribosomal proteins S24e, L23 and L15e"/>
    <property type="match status" value="1"/>
</dbReference>
<dbReference type="AlphaFoldDB" id="A0A1F4VHF5"/>
<comment type="similarity">
    <text evidence="1 4">Belongs to the universal ribosomal protein uL23 family.</text>
</comment>
<evidence type="ECO:0000256" key="3">
    <source>
        <dbReference type="ARBA" id="ARBA00023274"/>
    </source>
</evidence>
<keyword evidence="4" id="KW-0699">rRNA-binding</keyword>
<proteinExistence type="inferred from homology"/>
<dbReference type="GO" id="GO:0019843">
    <property type="term" value="F:rRNA binding"/>
    <property type="evidence" value="ECO:0007669"/>
    <property type="project" value="UniProtKB-UniRule"/>
</dbReference>
<comment type="subunit">
    <text evidence="4">Part of the 50S ribosomal subunit. Contacts protein L29, and trigger factor when it is bound to the ribosome.</text>
</comment>
<evidence type="ECO:0000256" key="4">
    <source>
        <dbReference type="HAMAP-Rule" id="MF_01369"/>
    </source>
</evidence>
<dbReference type="HAMAP" id="MF_01369_B">
    <property type="entry name" value="Ribosomal_uL23_B"/>
    <property type="match status" value="1"/>
</dbReference>
<organism evidence="5 6">
    <name type="scientific">candidate division WWE3 bacterium RIFCSPLOWO2_12_FULL_36_10</name>
    <dbReference type="NCBI Taxonomy" id="1802630"/>
    <lineage>
        <taxon>Bacteria</taxon>
        <taxon>Katanobacteria</taxon>
    </lineage>
</organism>
<dbReference type="STRING" id="1802630.A3H26_00540"/>
<dbReference type="InterPro" id="IPR012677">
    <property type="entry name" value="Nucleotide-bd_a/b_plait_sf"/>
</dbReference>
<comment type="caution">
    <text evidence="5">The sequence shown here is derived from an EMBL/GenBank/DDBJ whole genome shotgun (WGS) entry which is preliminary data.</text>
</comment>
<dbReference type="GO" id="GO:0005840">
    <property type="term" value="C:ribosome"/>
    <property type="evidence" value="ECO:0007669"/>
    <property type="project" value="UniProtKB-KW"/>
</dbReference>
<evidence type="ECO:0000313" key="6">
    <source>
        <dbReference type="Proteomes" id="UP000177763"/>
    </source>
</evidence>
<dbReference type="InterPro" id="IPR013025">
    <property type="entry name" value="Ribosomal_uL23-like"/>
</dbReference>
<sequence length="97" mass="10730">MRINNIIARPVFSEKSVGLAGAGKYVFKVRKDASKGTISNSLKATFGVDVVSITTMVMPGKKRRKSRTAGFVKTGLWKKAIVKIKEGQKIELFEEKK</sequence>